<dbReference type="AlphaFoldDB" id="A0A0K9YPR6"/>
<dbReference type="GO" id="GO:0004175">
    <property type="term" value="F:endopeptidase activity"/>
    <property type="evidence" value="ECO:0007669"/>
    <property type="project" value="TreeGrafter"/>
</dbReference>
<dbReference type="EMBL" id="LGIQ01000009">
    <property type="protein sequence ID" value="KNB70709.1"/>
    <property type="molecule type" value="Genomic_DNA"/>
</dbReference>
<dbReference type="Gene3D" id="3.90.226.10">
    <property type="entry name" value="2-enoyl-CoA Hydratase, Chain A, domain 1"/>
    <property type="match status" value="1"/>
</dbReference>
<keyword evidence="1" id="KW-0812">Transmembrane</keyword>
<name>A0A0K9YPR6_9BACL</name>
<organism evidence="4 5">
    <name type="scientific">Brevibacillus reuszeri</name>
    <dbReference type="NCBI Taxonomy" id="54915"/>
    <lineage>
        <taxon>Bacteria</taxon>
        <taxon>Bacillati</taxon>
        <taxon>Bacillota</taxon>
        <taxon>Bacilli</taxon>
        <taxon>Bacillales</taxon>
        <taxon>Paenibacillaceae</taxon>
        <taxon>Brevibacillus</taxon>
    </lineage>
</organism>
<proteinExistence type="predicted"/>
<comment type="caution">
    <text evidence="4">The sequence shown here is derived from an EMBL/GenBank/DDBJ whole genome shotgun (WGS) entry which is preliminary data.</text>
</comment>
<dbReference type="SMART" id="SM00245">
    <property type="entry name" value="TSPc"/>
    <property type="match status" value="1"/>
</dbReference>
<dbReference type="SUPFAM" id="SSF50156">
    <property type="entry name" value="PDZ domain-like"/>
    <property type="match status" value="1"/>
</dbReference>
<dbReference type="OrthoDB" id="9812068at2"/>
<dbReference type="InterPro" id="IPR005151">
    <property type="entry name" value="Tail-specific_protease"/>
</dbReference>
<evidence type="ECO:0000313" key="5">
    <source>
        <dbReference type="Proteomes" id="UP000036834"/>
    </source>
</evidence>
<evidence type="ECO:0000313" key="6">
    <source>
        <dbReference type="Proteomes" id="UP000319578"/>
    </source>
</evidence>
<dbReference type="PANTHER" id="PTHR32060">
    <property type="entry name" value="TAIL-SPECIFIC PROTEASE"/>
    <property type="match status" value="1"/>
</dbReference>
<reference evidence="5" key="1">
    <citation type="submission" date="2015-07" db="EMBL/GenBank/DDBJ databases">
        <title>Genome sequencing project for genomic taxonomy and phylogenomics of Bacillus-like bacteria.</title>
        <authorList>
            <person name="Liu B."/>
            <person name="Wang J."/>
            <person name="Zhu Y."/>
            <person name="Liu G."/>
            <person name="Chen Q."/>
            <person name="Chen Z."/>
            <person name="Lan J."/>
            <person name="Che J."/>
            <person name="Ge C."/>
            <person name="Shi H."/>
            <person name="Pan Z."/>
            <person name="Liu X."/>
        </authorList>
    </citation>
    <scope>NUCLEOTIDE SEQUENCE [LARGE SCALE GENOMIC DNA]</scope>
    <source>
        <strain evidence="5">DSM 9887</strain>
    </source>
</reference>
<dbReference type="PANTHER" id="PTHR32060:SF22">
    <property type="entry name" value="CARBOXYL-TERMINAL-PROCESSING PEPTIDASE 3, CHLOROPLASTIC"/>
    <property type="match status" value="1"/>
</dbReference>
<feature type="transmembrane region" description="Helical" evidence="1">
    <location>
        <begin position="97"/>
        <end position="117"/>
    </location>
</feature>
<dbReference type="Pfam" id="PF03572">
    <property type="entry name" value="Peptidase_S41"/>
    <property type="match status" value="1"/>
</dbReference>
<accession>A0A0K9YPR6</accession>
<gene>
    <name evidence="4" type="ORF">ADS79_17700</name>
    <name evidence="3" type="ORF">BRE01_35240</name>
</gene>
<dbReference type="InterPro" id="IPR036034">
    <property type="entry name" value="PDZ_sf"/>
</dbReference>
<keyword evidence="1" id="KW-1133">Transmembrane helix</keyword>
<sequence length="564" mass="63921">MRFLIDFITSFTWFTILEMIIILMNLVALIGYAVPKSKPHRWLDFLPSIALIAMIVSILTGNITLVSIVFYGLTLILFLCTMWKLFKRNPAAPRFHVGKSVLCVCGVIAMLSTFIYAGEFRYNPTSELSDLSYSQAFVQLNERLSKEYPFGEWKKVNWQELKEKYEPLFKKWEEEKNKNAYYKTLREYLYSFRDGHIKIVNENLYEDNPLFKSEVGGGFGISTIQLDNGKVLVNLVLQGSSAEKNGIKVGAEIITWNGSKAQDVYRRTTWSENPMATDGDARFNQGRFMVRAPIGTEISVTFTNRDETQIRTATLKAEDDNYETLKKTRLKLKKEDDPIEAKILENGYGYVKVRYFLPSETMPNPGKVVEEKVKGFNDQHIKGLIIDLRDNPGGNDDLVADMAGFLVPKEMIYEKVSYYNRLLGTFEINSLETRTITPVAPHFEGKIVILFNHRTTSSGEGLPILLKGLPNVKNVGFTTTNGSFGVVSSPIEVEMPEGYMVRFPDGRSLSGDFVIQGDSDHAGHGGAIPDVFIPLNEETFTEKYVHGRDVELEYALKVLKDFAH</sequence>
<dbReference type="GO" id="GO:0030288">
    <property type="term" value="C:outer membrane-bounded periplasmic space"/>
    <property type="evidence" value="ECO:0007669"/>
    <property type="project" value="TreeGrafter"/>
</dbReference>
<evidence type="ECO:0000259" key="2">
    <source>
        <dbReference type="SMART" id="SM00245"/>
    </source>
</evidence>
<evidence type="ECO:0000313" key="3">
    <source>
        <dbReference type="EMBL" id="GED69822.1"/>
    </source>
</evidence>
<dbReference type="EMBL" id="BJON01000014">
    <property type="protein sequence ID" value="GED69822.1"/>
    <property type="molecule type" value="Genomic_DNA"/>
</dbReference>
<dbReference type="SUPFAM" id="SSF52096">
    <property type="entry name" value="ClpP/crotonase"/>
    <property type="match status" value="1"/>
</dbReference>
<dbReference type="InterPro" id="IPR029045">
    <property type="entry name" value="ClpP/crotonase-like_dom_sf"/>
</dbReference>
<dbReference type="GO" id="GO:0007165">
    <property type="term" value="P:signal transduction"/>
    <property type="evidence" value="ECO:0007669"/>
    <property type="project" value="TreeGrafter"/>
</dbReference>
<dbReference type="Gene3D" id="2.30.42.10">
    <property type="match status" value="1"/>
</dbReference>
<dbReference type="CDD" id="cd06567">
    <property type="entry name" value="Peptidase_S41"/>
    <property type="match status" value="1"/>
</dbReference>
<dbReference type="Gene3D" id="3.30.750.44">
    <property type="match status" value="1"/>
</dbReference>
<evidence type="ECO:0000313" key="4">
    <source>
        <dbReference type="EMBL" id="KNB70709.1"/>
    </source>
</evidence>
<keyword evidence="6" id="KW-1185">Reference proteome</keyword>
<dbReference type="RefSeq" id="WP_049739726.1">
    <property type="nucleotide sequence ID" value="NZ_BJON01000014.1"/>
</dbReference>
<dbReference type="PATRIC" id="fig|54915.3.peg.2618"/>
<dbReference type="GO" id="GO:0006508">
    <property type="term" value="P:proteolysis"/>
    <property type="evidence" value="ECO:0007669"/>
    <property type="project" value="InterPro"/>
</dbReference>
<dbReference type="Proteomes" id="UP000036834">
    <property type="component" value="Unassembled WGS sequence"/>
</dbReference>
<keyword evidence="1" id="KW-0472">Membrane</keyword>
<dbReference type="Proteomes" id="UP000319578">
    <property type="component" value="Unassembled WGS sequence"/>
</dbReference>
<evidence type="ECO:0000256" key="1">
    <source>
        <dbReference type="SAM" id="Phobius"/>
    </source>
</evidence>
<feature type="domain" description="Tail specific protease" evidence="2">
    <location>
        <begin position="325"/>
        <end position="534"/>
    </location>
</feature>
<dbReference type="STRING" id="54915.ADS79_17700"/>
<protein>
    <recommendedName>
        <fullName evidence="2">Tail specific protease domain-containing protein</fullName>
    </recommendedName>
</protein>
<reference evidence="3 6" key="3">
    <citation type="submission" date="2019-06" db="EMBL/GenBank/DDBJ databases">
        <title>Whole genome shotgun sequence of Brevibacillus reuszeri NBRC 15719.</title>
        <authorList>
            <person name="Hosoyama A."/>
            <person name="Uohara A."/>
            <person name="Ohji S."/>
            <person name="Ichikawa N."/>
        </authorList>
    </citation>
    <scope>NUCLEOTIDE SEQUENCE [LARGE SCALE GENOMIC DNA]</scope>
    <source>
        <strain evidence="3 6">NBRC 15719</strain>
    </source>
</reference>
<dbReference type="GO" id="GO:0008236">
    <property type="term" value="F:serine-type peptidase activity"/>
    <property type="evidence" value="ECO:0007669"/>
    <property type="project" value="InterPro"/>
</dbReference>
<reference evidence="4" key="2">
    <citation type="submission" date="2015-07" db="EMBL/GenBank/DDBJ databases">
        <title>MeaNS - Measles Nucleotide Surveillance Program.</title>
        <authorList>
            <person name="Tran T."/>
            <person name="Druce J."/>
        </authorList>
    </citation>
    <scope>NUCLEOTIDE SEQUENCE</scope>
    <source>
        <strain evidence="4">DSM 9887</strain>
    </source>
</reference>
<feature type="transmembrane region" description="Helical" evidence="1">
    <location>
        <begin position="65"/>
        <end position="85"/>
    </location>
</feature>
<feature type="transmembrane region" description="Helical" evidence="1">
    <location>
        <begin position="12"/>
        <end position="35"/>
    </location>
</feature>